<dbReference type="PROSITE" id="PS50297">
    <property type="entry name" value="ANK_REP_REGION"/>
    <property type="match status" value="1"/>
</dbReference>
<keyword evidence="2" id="KW-0040">ANK repeat</keyword>
<accession>A0A1V0SEY3</accession>
<dbReference type="EMBL" id="KY684103">
    <property type="protein sequence ID" value="ARF10276.1"/>
    <property type="molecule type" value="Genomic_DNA"/>
</dbReference>
<proteinExistence type="predicted"/>
<dbReference type="SMART" id="SM00248">
    <property type="entry name" value="ANK"/>
    <property type="match status" value="12"/>
</dbReference>
<dbReference type="Pfam" id="PF00023">
    <property type="entry name" value="Ank"/>
    <property type="match status" value="2"/>
</dbReference>
<keyword evidence="1" id="KW-0677">Repeat</keyword>
<sequence>MSLQQLISSFPKSSLVLEWCKTNDVNTLDENNNTALNVLLMSGFMTFLKAKNITINNNKNVLMDKYIKKKEKLILLLLSLNSDVNVRNIFGCNTLRYALNICNNDIIDLICKNVIDIGNNEITKENRNLVIAIRNNNNNVAIKLINMGAYINFYSISQAWPYTPLQEAVRKDNNIIIDLLLQKGADISTMSYNNNQVLLFFKHKQLDIVNKLIDDNNEGIYYEKKRHVTTRKKYKYPNMGKQSGPLGKTISLFSYAIEYNEENIARKLLRKLTLNSNDLHLTVTKIIGKQMNNLLHDFLIIYKDKANYIDNFNGNCLIHKACFLKNYVAAKLLIQHGFDINVKNNGNFTALDCIKKANIDLNDIKFEYVELEVKNILENKPQEKKENIVEYRDNDIVCYLGYLIKRYAKEKDPETLDNILDIIKNNDCDKQNKYGLTPLQYAIINNCYDLALYLMDIGHNINNVSKKQDTLLLLSCKKKNNLVTNKILDYYEQNPELQDIYINYQNKKGYTPLLFALKNRNKEIVNRLLNMNAIIYLGTIKEDQLNIIINYGDEDLVIKYIQKGVLVDNCLLLNVMEKKMFNACKILLEKDIKFKPEKFGCKKNSGLLIFHILIDNNQNELLELFLKKHENEKKLLKKLFSVYNNKLETCLHNAINSDKWNIVKILLKYEICITIKDGYGKMAKDLDNERLIKVMNDIYLERHNEFINMLKEKEKQKIIILGKRKLQDPFINNNNFISF</sequence>
<evidence type="ECO:0000313" key="3">
    <source>
        <dbReference type="EMBL" id="ARF10276.1"/>
    </source>
</evidence>
<dbReference type="PANTHER" id="PTHR24123:SF33">
    <property type="entry name" value="PROTEIN HOS4"/>
    <property type="match status" value="1"/>
</dbReference>
<organism evidence="3">
    <name type="scientific">Hokovirus HKV1</name>
    <dbReference type="NCBI Taxonomy" id="1977638"/>
    <lineage>
        <taxon>Viruses</taxon>
        <taxon>Varidnaviria</taxon>
        <taxon>Bamfordvirae</taxon>
        <taxon>Nucleocytoviricota</taxon>
        <taxon>Megaviricetes</taxon>
        <taxon>Imitervirales</taxon>
        <taxon>Mimiviridae</taxon>
        <taxon>Klosneuvirinae</taxon>
        <taxon>Hokovirus</taxon>
    </lineage>
</organism>
<evidence type="ECO:0000256" key="1">
    <source>
        <dbReference type="ARBA" id="ARBA00022737"/>
    </source>
</evidence>
<reference evidence="3" key="1">
    <citation type="journal article" date="2017" name="Science">
        <title>Giant viruses with an expanded complement of translation system components.</title>
        <authorList>
            <person name="Schulz F."/>
            <person name="Yutin N."/>
            <person name="Ivanova N.N."/>
            <person name="Ortega D.R."/>
            <person name="Lee T.K."/>
            <person name="Vierheilig J."/>
            <person name="Daims H."/>
            <person name="Horn M."/>
            <person name="Wagner M."/>
            <person name="Jensen G.J."/>
            <person name="Kyrpides N.C."/>
            <person name="Koonin E.V."/>
            <person name="Woyke T."/>
        </authorList>
    </citation>
    <scope>NUCLEOTIDE SEQUENCE</scope>
    <source>
        <strain evidence="3">HKV1</strain>
    </source>
</reference>
<dbReference type="SUPFAM" id="SSF48403">
    <property type="entry name" value="Ankyrin repeat"/>
    <property type="match status" value="2"/>
</dbReference>
<dbReference type="PROSITE" id="PS50088">
    <property type="entry name" value="ANK_REPEAT"/>
    <property type="match status" value="3"/>
</dbReference>
<protein>
    <submittedName>
        <fullName evidence="3">Ankyrin repeat protein</fullName>
    </submittedName>
</protein>
<dbReference type="PANTHER" id="PTHR24123">
    <property type="entry name" value="ANKYRIN REPEAT-CONTAINING"/>
    <property type="match status" value="1"/>
</dbReference>
<name>A0A1V0SEY3_9VIRU</name>
<dbReference type="InterPro" id="IPR051165">
    <property type="entry name" value="Multifunctional_ANK_Repeat"/>
</dbReference>
<dbReference type="Gene3D" id="1.25.40.20">
    <property type="entry name" value="Ankyrin repeat-containing domain"/>
    <property type="match status" value="4"/>
</dbReference>
<dbReference type="InterPro" id="IPR036770">
    <property type="entry name" value="Ankyrin_rpt-contain_sf"/>
</dbReference>
<evidence type="ECO:0000256" key="2">
    <source>
        <dbReference type="ARBA" id="ARBA00023043"/>
    </source>
</evidence>
<dbReference type="InterPro" id="IPR002110">
    <property type="entry name" value="Ankyrin_rpt"/>
</dbReference>
<gene>
    <name evidence="3" type="ORF">Hokovirus_1_155</name>
</gene>